<evidence type="ECO:0000313" key="2">
    <source>
        <dbReference type="Proteomes" id="UP001595868"/>
    </source>
</evidence>
<sequence>MRKQKTLKPVPLALVHRSVWRRWRRWCVCGLRWRRCPDRRLTALNTRNERLPPYWVSATTDEYDQLARARVWRRRNAGHW</sequence>
<keyword evidence="2" id="KW-1185">Reference proteome</keyword>
<proteinExistence type="predicted"/>
<accession>A0ABV8KU32</accession>
<evidence type="ECO:0000313" key="1">
    <source>
        <dbReference type="EMBL" id="MFC4109710.1"/>
    </source>
</evidence>
<comment type="caution">
    <text evidence="1">The sequence shown here is derived from an EMBL/GenBank/DDBJ whole genome shotgun (WGS) entry which is preliminary data.</text>
</comment>
<organism evidence="1 2">
    <name type="scientific">Micromonospora zhanjiangensis</name>
    <dbReference type="NCBI Taxonomy" id="1522057"/>
    <lineage>
        <taxon>Bacteria</taxon>
        <taxon>Bacillati</taxon>
        <taxon>Actinomycetota</taxon>
        <taxon>Actinomycetes</taxon>
        <taxon>Micromonosporales</taxon>
        <taxon>Micromonosporaceae</taxon>
        <taxon>Micromonospora</taxon>
    </lineage>
</organism>
<dbReference type="Proteomes" id="UP001595868">
    <property type="component" value="Unassembled WGS sequence"/>
</dbReference>
<protein>
    <submittedName>
        <fullName evidence="1">Uncharacterized protein</fullName>
    </submittedName>
</protein>
<gene>
    <name evidence="1" type="ORF">ACFOX0_27725</name>
</gene>
<dbReference type="EMBL" id="JBHSBN010000027">
    <property type="protein sequence ID" value="MFC4109710.1"/>
    <property type="molecule type" value="Genomic_DNA"/>
</dbReference>
<reference evidence="2" key="1">
    <citation type="journal article" date="2019" name="Int. J. Syst. Evol. Microbiol.">
        <title>The Global Catalogue of Microorganisms (GCM) 10K type strain sequencing project: providing services to taxonomists for standard genome sequencing and annotation.</title>
        <authorList>
            <consortium name="The Broad Institute Genomics Platform"/>
            <consortium name="The Broad Institute Genome Sequencing Center for Infectious Disease"/>
            <person name="Wu L."/>
            <person name="Ma J."/>
        </authorList>
    </citation>
    <scope>NUCLEOTIDE SEQUENCE [LARGE SCALE GENOMIC DNA]</scope>
    <source>
        <strain evidence="2">2902at01</strain>
    </source>
</reference>
<dbReference type="RefSeq" id="WP_377551441.1">
    <property type="nucleotide sequence ID" value="NZ_JBHSBN010000027.1"/>
</dbReference>
<name>A0ABV8KU32_9ACTN</name>